<dbReference type="PANTHER" id="PTHR33406">
    <property type="entry name" value="MEMBRANE PROTEIN MJ1562-RELATED"/>
    <property type="match status" value="1"/>
</dbReference>
<feature type="domain" description="SSD" evidence="9">
    <location>
        <begin position="236"/>
        <end position="365"/>
    </location>
</feature>
<name>A0ABV6HC13_9ACTN</name>
<dbReference type="SUPFAM" id="SSF82866">
    <property type="entry name" value="Multidrug efflux transporter AcrB transmembrane domain"/>
    <property type="match status" value="2"/>
</dbReference>
<organism evidence="10 11">
    <name type="scientific">Gordonia phosphorivorans</name>
    <dbReference type="NCBI Taxonomy" id="1056982"/>
    <lineage>
        <taxon>Bacteria</taxon>
        <taxon>Bacillati</taxon>
        <taxon>Actinomycetota</taxon>
        <taxon>Actinomycetes</taxon>
        <taxon>Mycobacteriales</taxon>
        <taxon>Gordoniaceae</taxon>
        <taxon>Gordonia</taxon>
    </lineage>
</organism>
<feature type="transmembrane region" description="Helical" evidence="8">
    <location>
        <begin position="564"/>
        <end position="584"/>
    </location>
</feature>
<dbReference type="Proteomes" id="UP001589783">
    <property type="component" value="Unassembled WGS sequence"/>
</dbReference>
<feature type="compositionally biased region" description="Pro residues" evidence="7">
    <location>
        <begin position="871"/>
        <end position="882"/>
    </location>
</feature>
<evidence type="ECO:0000313" key="11">
    <source>
        <dbReference type="Proteomes" id="UP001589783"/>
    </source>
</evidence>
<comment type="caution">
    <text evidence="10">The sequence shown here is derived from an EMBL/GenBank/DDBJ whole genome shotgun (WGS) entry which is preliminary data.</text>
</comment>
<feature type="transmembrane region" description="Helical" evidence="8">
    <location>
        <begin position="625"/>
        <end position="644"/>
    </location>
</feature>
<keyword evidence="11" id="KW-1185">Reference proteome</keyword>
<dbReference type="InterPro" id="IPR000731">
    <property type="entry name" value="SSD"/>
</dbReference>
<keyword evidence="5 8" id="KW-1133">Transmembrane helix</keyword>
<feature type="transmembrane region" description="Helical" evidence="8">
    <location>
        <begin position="593"/>
        <end position="613"/>
    </location>
</feature>
<feature type="compositionally biased region" description="Basic and acidic residues" evidence="7">
    <location>
        <begin position="982"/>
        <end position="994"/>
    </location>
</feature>
<comment type="similarity">
    <text evidence="2">Belongs to the resistance-nodulation-cell division (RND) (TC 2.A.6) family. MmpL subfamily.</text>
</comment>
<proteinExistence type="inferred from homology"/>
<comment type="subcellular location">
    <subcellularLocation>
        <location evidence="1">Cell membrane</location>
        <topology evidence="1">Multi-pass membrane protein</topology>
    </subcellularLocation>
</comment>
<feature type="transmembrane region" description="Helical" evidence="8">
    <location>
        <begin position="217"/>
        <end position="245"/>
    </location>
</feature>
<dbReference type="PROSITE" id="PS50156">
    <property type="entry name" value="SSD"/>
    <property type="match status" value="1"/>
</dbReference>
<evidence type="ECO:0000313" key="10">
    <source>
        <dbReference type="EMBL" id="MFC0316433.1"/>
    </source>
</evidence>
<feature type="transmembrane region" description="Helical" evidence="8">
    <location>
        <begin position="340"/>
        <end position="366"/>
    </location>
</feature>
<sequence length="994" mass="106242">MFGSIGTFVYRMRYTVIAVLVVLMGGLGIYGLTLPNYLSQSGWFAPNSESVTGSVIADESLGRDHKSDALLLIKPPEGTSIDDPAFGAKVETIVDDMVEQFPGIISRQSPSGPQDLEYAGLIDPFPAGENGAQQAAQEMKRDRMWNLDENVGFISIGIVGNDDTTILKNYQTVEPFFQNLAERYDMPGTTFQLAGLQPIAGAMSKGMEQDIKRAEVIALPVVALMLLFVFGSVIAAILPVLIGGLTIAGSLGIMTMLAQVTELNVFAQSVVTLIGLGIAIDYGLFMVSRFREELAAGYTVEAAVRRSVMTTGQTVVFSGTIIVAALACLLMFPQPFLKSVAYGAIASVSLAALLSITVLPAILAILGRRIDAFSVPFLQRTKTREEIINGFWGKLSGWVMKHPVKTAVPTVLLLLALIIPFSNIAFGGMSEAYLPPNDPQRNAQEDFDRYFPAERTEELKLVVLYNQDDEDAGDKVAAIAAEANKIPGFTKKFSPTAEGGGLDGVYGDPDTGYGVTQMSAGLVDRTTAAEAIRELRAIDSQGLRVYVAGMPALTQDSIDSLLDLLPLMAIVLVLVTGLLMFLAFGSIILPIKAALMSALGLGSTLGILTWMFIDGNGSSLLNFTPGPLFAAVLVLIIAIVYGLSTDYEVFLLSRMVEARDQGASTTEAIRDGTALTGRLITAAAAILVVVTGAFALSNIVMMKYIAFGMIAALILDATVIRMLLVPSVMKLLGDDCWWAPQWMLKLQRKIGLGETILEDEPQFKDPALVGAATGSTSAGGVVAVAQAETTQLRVQSLDESRPAAGQAEPKRLRSLARRGRRDEDASLDHLDELVDEPTPEPTPPSGPTPVLAQPPMQGQPPVQGQGQAPTQAPPMPPMPASRPPERQVGPDTGSWRLGAGGVRQSNRDLRPRPAPMPPRTVAPAQPPAPDPRPPAAPAPTGPYPVPESHDNPEMPPQYGKPAARPSRERRADRSEQISVQDLLRRSRGGESDQD</sequence>
<evidence type="ECO:0000256" key="4">
    <source>
        <dbReference type="ARBA" id="ARBA00022692"/>
    </source>
</evidence>
<evidence type="ECO:0000256" key="6">
    <source>
        <dbReference type="ARBA" id="ARBA00023136"/>
    </source>
</evidence>
<dbReference type="EMBL" id="JBHLWV010000030">
    <property type="protein sequence ID" value="MFC0316433.1"/>
    <property type="molecule type" value="Genomic_DNA"/>
</dbReference>
<feature type="transmembrane region" description="Helical" evidence="8">
    <location>
        <begin position="406"/>
        <end position="426"/>
    </location>
</feature>
<dbReference type="RefSeq" id="WP_382366109.1">
    <property type="nucleotide sequence ID" value="NZ_JBHLWV010000030.1"/>
</dbReference>
<protein>
    <submittedName>
        <fullName evidence="10">MMPL family transporter</fullName>
    </submittedName>
</protein>
<evidence type="ECO:0000259" key="9">
    <source>
        <dbReference type="PROSITE" id="PS50156"/>
    </source>
</evidence>
<evidence type="ECO:0000256" key="1">
    <source>
        <dbReference type="ARBA" id="ARBA00004651"/>
    </source>
</evidence>
<evidence type="ECO:0000256" key="3">
    <source>
        <dbReference type="ARBA" id="ARBA00022475"/>
    </source>
</evidence>
<dbReference type="PANTHER" id="PTHR33406:SF11">
    <property type="entry name" value="MEMBRANE PROTEIN SCO6666-RELATED"/>
    <property type="match status" value="1"/>
</dbReference>
<feature type="transmembrane region" description="Helical" evidence="8">
    <location>
        <begin position="265"/>
        <end position="285"/>
    </location>
</feature>
<evidence type="ECO:0000256" key="2">
    <source>
        <dbReference type="ARBA" id="ARBA00010157"/>
    </source>
</evidence>
<feature type="compositionally biased region" description="Basic and acidic residues" evidence="7">
    <location>
        <begin position="820"/>
        <end position="832"/>
    </location>
</feature>
<keyword evidence="6 8" id="KW-0472">Membrane</keyword>
<feature type="transmembrane region" description="Helical" evidence="8">
    <location>
        <begin position="12"/>
        <end position="32"/>
    </location>
</feature>
<feature type="compositionally biased region" description="Low complexity" evidence="7">
    <location>
        <begin position="853"/>
        <end position="870"/>
    </location>
</feature>
<evidence type="ECO:0000256" key="5">
    <source>
        <dbReference type="ARBA" id="ARBA00022989"/>
    </source>
</evidence>
<feature type="region of interest" description="Disordered" evidence="7">
    <location>
        <begin position="793"/>
        <end position="994"/>
    </location>
</feature>
<gene>
    <name evidence="10" type="ORF">ACFFJD_16420</name>
</gene>
<reference evidence="10 11" key="1">
    <citation type="submission" date="2024-09" db="EMBL/GenBank/DDBJ databases">
        <authorList>
            <person name="Sun Q."/>
            <person name="Mori K."/>
        </authorList>
    </citation>
    <scope>NUCLEOTIDE SEQUENCE [LARGE SCALE GENOMIC DNA]</scope>
    <source>
        <strain evidence="10 11">CCM 7957</strain>
    </source>
</reference>
<dbReference type="InterPro" id="IPR050545">
    <property type="entry name" value="Mycobact_MmpL"/>
</dbReference>
<dbReference type="Pfam" id="PF03176">
    <property type="entry name" value="MMPL"/>
    <property type="match status" value="2"/>
</dbReference>
<feature type="compositionally biased region" description="Basic and acidic residues" evidence="7">
    <location>
        <begin position="965"/>
        <end position="975"/>
    </location>
</feature>
<feature type="transmembrane region" description="Helical" evidence="8">
    <location>
        <begin position="315"/>
        <end position="334"/>
    </location>
</feature>
<dbReference type="Gene3D" id="1.20.1640.10">
    <property type="entry name" value="Multidrug efflux transporter AcrB transmembrane domain"/>
    <property type="match status" value="2"/>
</dbReference>
<accession>A0ABV6HC13</accession>
<dbReference type="InterPro" id="IPR004869">
    <property type="entry name" value="MMPL_dom"/>
</dbReference>
<evidence type="ECO:0000256" key="8">
    <source>
        <dbReference type="SAM" id="Phobius"/>
    </source>
</evidence>
<evidence type="ECO:0000256" key="7">
    <source>
        <dbReference type="SAM" id="MobiDB-lite"/>
    </source>
</evidence>
<feature type="transmembrane region" description="Helical" evidence="8">
    <location>
        <begin position="679"/>
        <end position="699"/>
    </location>
</feature>
<keyword evidence="4 8" id="KW-0812">Transmembrane</keyword>
<keyword evidence="3" id="KW-1003">Cell membrane</keyword>
<feature type="compositionally biased region" description="Pro residues" evidence="7">
    <location>
        <begin position="912"/>
        <end position="945"/>
    </location>
</feature>